<sequence length="47" mass="5465">MELIGIMHHQEDTQKLTDIIRIFKLLDMERVANQCVGLLETVRNNNA</sequence>
<gene>
    <name evidence="1" type="ORF">C8U37_11813</name>
</gene>
<dbReference type="AlphaFoldDB" id="A0A2T5IEE9"/>
<evidence type="ECO:0000313" key="1">
    <source>
        <dbReference type="EMBL" id="PTQ82206.1"/>
    </source>
</evidence>
<reference evidence="1 2" key="1">
    <citation type="submission" date="2018-04" db="EMBL/GenBank/DDBJ databases">
        <title>Genomic Encyclopedia of Archaeal and Bacterial Type Strains, Phase II (KMG-II): from individual species to whole genera.</title>
        <authorList>
            <person name="Goeker M."/>
        </authorList>
    </citation>
    <scope>NUCLEOTIDE SEQUENCE [LARGE SCALE GENOMIC DNA]</scope>
    <source>
        <strain evidence="1 2">DSM 18806</strain>
    </source>
</reference>
<keyword evidence="2" id="KW-1185">Reference proteome</keyword>
<protein>
    <submittedName>
        <fullName evidence="1">Uncharacterized protein</fullName>
    </submittedName>
</protein>
<name>A0A2T5IEE9_9LACT</name>
<proteinExistence type="predicted"/>
<evidence type="ECO:0000313" key="2">
    <source>
        <dbReference type="Proteomes" id="UP000244161"/>
    </source>
</evidence>
<organism evidence="1 2">
    <name type="scientific">Trichococcus patagoniensis</name>
    <dbReference type="NCBI Taxonomy" id="382641"/>
    <lineage>
        <taxon>Bacteria</taxon>
        <taxon>Bacillati</taxon>
        <taxon>Bacillota</taxon>
        <taxon>Bacilli</taxon>
        <taxon>Lactobacillales</taxon>
        <taxon>Carnobacteriaceae</taxon>
        <taxon>Trichococcus</taxon>
    </lineage>
</organism>
<comment type="caution">
    <text evidence="1">The sequence shown here is derived from an EMBL/GenBank/DDBJ whole genome shotgun (WGS) entry which is preliminary data.</text>
</comment>
<accession>A0A2T5IEE9</accession>
<dbReference type="Proteomes" id="UP000244161">
    <property type="component" value="Unassembled WGS sequence"/>
</dbReference>
<dbReference type="EMBL" id="QAOM01000018">
    <property type="protein sequence ID" value="PTQ82206.1"/>
    <property type="molecule type" value="Genomic_DNA"/>
</dbReference>